<dbReference type="GO" id="GO:0016020">
    <property type="term" value="C:membrane"/>
    <property type="evidence" value="ECO:0007669"/>
    <property type="project" value="UniProtKB-SubCell"/>
</dbReference>
<proteinExistence type="inferred from homology"/>
<keyword evidence="3 6" id="KW-0812">Transmembrane</keyword>
<feature type="transmembrane region" description="Helical" evidence="6">
    <location>
        <begin position="12"/>
        <end position="31"/>
    </location>
</feature>
<dbReference type="PANTHER" id="PTHR21716">
    <property type="entry name" value="TRANSMEMBRANE PROTEIN"/>
    <property type="match status" value="1"/>
</dbReference>
<gene>
    <name evidence="7" type="ORF">AVDCRST_MAG84-7165</name>
</gene>
<dbReference type="AlphaFoldDB" id="A0A6J4PQM1"/>
<dbReference type="PANTHER" id="PTHR21716:SF66">
    <property type="entry name" value="TRANSPORT PROTEIN SLL0063-RELATED"/>
    <property type="match status" value="1"/>
</dbReference>
<feature type="transmembrane region" description="Helical" evidence="6">
    <location>
        <begin position="37"/>
        <end position="55"/>
    </location>
</feature>
<feature type="transmembrane region" description="Helical" evidence="6">
    <location>
        <begin position="269"/>
        <end position="286"/>
    </location>
</feature>
<reference evidence="7" key="1">
    <citation type="submission" date="2020-02" db="EMBL/GenBank/DDBJ databases">
        <authorList>
            <person name="Meier V. D."/>
        </authorList>
    </citation>
    <scope>NUCLEOTIDE SEQUENCE</scope>
    <source>
        <strain evidence="7">AVDCRST_MAG84</strain>
    </source>
</reference>
<evidence type="ECO:0000256" key="1">
    <source>
        <dbReference type="ARBA" id="ARBA00004141"/>
    </source>
</evidence>
<name>A0A6J4PQM1_9CYAN</name>
<feature type="transmembrane region" description="Helical" evidence="6">
    <location>
        <begin position="154"/>
        <end position="177"/>
    </location>
</feature>
<evidence type="ECO:0000313" key="7">
    <source>
        <dbReference type="EMBL" id="CAA9420973.1"/>
    </source>
</evidence>
<organism evidence="7">
    <name type="scientific">uncultured Microcoleus sp</name>
    <dbReference type="NCBI Taxonomy" id="259945"/>
    <lineage>
        <taxon>Bacteria</taxon>
        <taxon>Bacillati</taxon>
        <taxon>Cyanobacteriota</taxon>
        <taxon>Cyanophyceae</taxon>
        <taxon>Oscillatoriophycideae</taxon>
        <taxon>Oscillatoriales</taxon>
        <taxon>Microcoleaceae</taxon>
        <taxon>Microcoleus</taxon>
        <taxon>environmental samples</taxon>
    </lineage>
</organism>
<feature type="transmembrane region" description="Helical" evidence="6">
    <location>
        <begin position="237"/>
        <end position="262"/>
    </location>
</feature>
<protein>
    <submittedName>
        <fullName evidence="7">Uncharacterized UPF0118 membrane protein</fullName>
    </submittedName>
</protein>
<dbReference type="InterPro" id="IPR002549">
    <property type="entry name" value="AI-2E-like"/>
</dbReference>
<feature type="transmembrane region" description="Helical" evidence="6">
    <location>
        <begin position="67"/>
        <end position="92"/>
    </location>
</feature>
<comment type="subcellular location">
    <subcellularLocation>
        <location evidence="1">Membrane</location>
        <topology evidence="1">Multi-pass membrane protein</topology>
    </subcellularLocation>
</comment>
<dbReference type="EMBL" id="CADCTZ010001816">
    <property type="protein sequence ID" value="CAA9420973.1"/>
    <property type="molecule type" value="Genomic_DNA"/>
</dbReference>
<evidence type="ECO:0000256" key="3">
    <source>
        <dbReference type="ARBA" id="ARBA00022692"/>
    </source>
</evidence>
<sequence>MRRFTQLPQWWTYGLVFPLAVLNCWLALLVFEYFRALITVLVVATVLSFLLDYPVRFLHRYGLKRDRAVLSVLFLTLLLLVVLGLTLAPILLNQITELATRLPTWIVSGTEQIEAFHNWAENRNLRIDVSGLTTQLSDRLSSQLQSLTGEILKFGLGAADSLLNFLLTIVVTFYLLLHGDRVWEGLFKWFPSKLSLQLRELLARSFHNYFVGQATLAGLMGLSITVAFLILRVPFGLLFGLGVGAMTMIPFGAPFSICIVSLLITLNNFWLGVTVLAVATVIEQVIESGVAPRLLGGFIGLNPVWILVSLLVGAKVAGVAGLIVAVPMAGFIKNTVDTLEALSNKSKEIDSVSSIEPAEQ</sequence>
<keyword evidence="4 6" id="KW-1133">Transmembrane helix</keyword>
<feature type="transmembrane region" description="Helical" evidence="6">
    <location>
        <begin position="306"/>
        <end position="326"/>
    </location>
</feature>
<evidence type="ECO:0000256" key="2">
    <source>
        <dbReference type="ARBA" id="ARBA00009773"/>
    </source>
</evidence>
<evidence type="ECO:0000256" key="6">
    <source>
        <dbReference type="SAM" id="Phobius"/>
    </source>
</evidence>
<accession>A0A6J4PQM1</accession>
<keyword evidence="5 6" id="KW-0472">Membrane</keyword>
<evidence type="ECO:0000256" key="5">
    <source>
        <dbReference type="ARBA" id="ARBA00023136"/>
    </source>
</evidence>
<comment type="similarity">
    <text evidence="2">Belongs to the autoinducer-2 exporter (AI-2E) (TC 2.A.86) family.</text>
</comment>
<dbReference type="GO" id="GO:0055085">
    <property type="term" value="P:transmembrane transport"/>
    <property type="evidence" value="ECO:0007669"/>
    <property type="project" value="TreeGrafter"/>
</dbReference>
<dbReference type="Pfam" id="PF01594">
    <property type="entry name" value="AI-2E_transport"/>
    <property type="match status" value="1"/>
</dbReference>
<feature type="transmembrane region" description="Helical" evidence="6">
    <location>
        <begin position="209"/>
        <end position="231"/>
    </location>
</feature>
<evidence type="ECO:0000256" key="4">
    <source>
        <dbReference type="ARBA" id="ARBA00022989"/>
    </source>
</evidence>